<dbReference type="InterPro" id="IPR005475">
    <property type="entry name" value="Transketolase-like_Pyr-bd"/>
</dbReference>
<keyword evidence="4" id="KW-0560">Oxidoreductase</keyword>
<dbReference type="GO" id="GO:0006099">
    <property type="term" value="P:tricarboxylic acid cycle"/>
    <property type="evidence" value="ECO:0007669"/>
    <property type="project" value="TreeGrafter"/>
</dbReference>
<dbReference type="NCBIfam" id="TIGR00239">
    <property type="entry name" value="2oxo_dh_E1"/>
    <property type="match status" value="1"/>
</dbReference>
<dbReference type="Pfam" id="PF00676">
    <property type="entry name" value="E1_dh"/>
    <property type="match status" value="1"/>
</dbReference>
<dbReference type="Pfam" id="PF16870">
    <property type="entry name" value="OxoGdeHyase_C"/>
    <property type="match status" value="1"/>
</dbReference>
<feature type="domain" description="Transketolase-like pyrimidine-binding" evidence="6">
    <location>
        <begin position="561"/>
        <end position="754"/>
    </location>
</feature>
<dbReference type="InterPro" id="IPR029061">
    <property type="entry name" value="THDP-binding"/>
</dbReference>
<dbReference type="Gene3D" id="3.40.50.12470">
    <property type="match status" value="1"/>
</dbReference>
<dbReference type="InterPro" id="IPR009014">
    <property type="entry name" value="Transketo_C/PFOR_II"/>
</dbReference>
<comment type="cofactor">
    <cofactor evidence="1">
        <name>thiamine diphosphate</name>
        <dbReference type="ChEBI" id="CHEBI:58937"/>
    </cofactor>
</comment>
<dbReference type="GO" id="GO:0045252">
    <property type="term" value="C:oxoglutarate dehydrogenase complex"/>
    <property type="evidence" value="ECO:0007669"/>
    <property type="project" value="TreeGrafter"/>
</dbReference>
<dbReference type="Proteomes" id="UP000319449">
    <property type="component" value="Unassembled WGS sequence"/>
</dbReference>
<dbReference type="EC" id="1.2.4.2" evidence="3"/>
<dbReference type="InterPro" id="IPR011603">
    <property type="entry name" value="2oxoglutarate_DH_E1"/>
</dbReference>
<dbReference type="NCBIfam" id="NF008907">
    <property type="entry name" value="PRK12270.1"/>
    <property type="match status" value="1"/>
</dbReference>
<comment type="function">
    <text evidence="2">E1 component of the 2-oxoglutarate dehydrogenase (OGDH) complex which catalyzes the decarboxylation of 2-oxoglutarate, the first step in the conversion of 2-oxoglutarate to succinyl-CoA and CO(2).</text>
</comment>
<dbReference type="SMART" id="SM00861">
    <property type="entry name" value="Transket_pyr"/>
    <property type="match status" value="1"/>
</dbReference>
<dbReference type="PIRSF" id="PIRSF000157">
    <property type="entry name" value="Oxoglu_dh_E1"/>
    <property type="match status" value="1"/>
</dbReference>
<keyword evidence="5" id="KW-0786">Thiamine pyrophosphate</keyword>
<dbReference type="PANTHER" id="PTHR23152">
    <property type="entry name" value="2-OXOGLUTARATE DEHYDROGENASE"/>
    <property type="match status" value="1"/>
</dbReference>
<dbReference type="Gene3D" id="3.40.50.11610">
    <property type="entry name" value="Multifunctional 2-oxoglutarate metabolism enzyme, C-terminal domain"/>
    <property type="match status" value="1"/>
</dbReference>
<dbReference type="Pfam" id="PF02779">
    <property type="entry name" value="Transket_pyr"/>
    <property type="match status" value="1"/>
</dbReference>
<dbReference type="SUPFAM" id="SSF52922">
    <property type="entry name" value="TK C-terminal domain-like"/>
    <property type="match status" value="1"/>
</dbReference>
<evidence type="ECO:0000256" key="5">
    <source>
        <dbReference type="ARBA" id="ARBA00023052"/>
    </source>
</evidence>
<accession>A0A562WSC9</accession>
<proteinExistence type="predicted"/>
<protein>
    <recommendedName>
        <fullName evidence="3">oxoglutarate dehydrogenase (succinyl-transferring)</fullName>
        <ecNumber evidence="3">1.2.4.2</ecNumber>
    </recommendedName>
</protein>
<dbReference type="RefSeq" id="WP_145016952.1">
    <property type="nucleotide sequence ID" value="NZ_VLLN01000001.1"/>
</dbReference>
<dbReference type="GO" id="GO:0005829">
    <property type="term" value="C:cytosol"/>
    <property type="evidence" value="ECO:0007669"/>
    <property type="project" value="TreeGrafter"/>
</dbReference>
<dbReference type="InterPro" id="IPR031717">
    <property type="entry name" value="ODO-1/KGD_C"/>
</dbReference>
<dbReference type="GO" id="GO:0004591">
    <property type="term" value="F:oxoglutarate dehydrogenase (succinyl-transferring) activity"/>
    <property type="evidence" value="ECO:0007669"/>
    <property type="project" value="UniProtKB-EC"/>
</dbReference>
<evidence type="ECO:0000256" key="3">
    <source>
        <dbReference type="ARBA" id="ARBA00012280"/>
    </source>
</evidence>
<evidence type="ECO:0000313" key="7">
    <source>
        <dbReference type="EMBL" id="TWJ33403.1"/>
    </source>
</evidence>
<dbReference type="Gene3D" id="1.10.287.1150">
    <property type="entry name" value="TPP helical domain"/>
    <property type="match status" value="1"/>
</dbReference>
<dbReference type="NCBIfam" id="NF006914">
    <property type="entry name" value="PRK09404.1"/>
    <property type="match status" value="1"/>
</dbReference>
<organism evidence="7 8">
    <name type="scientific">Geobacter argillaceus</name>
    <dbReference type="NCBI Taxonomy" id="345631"/>
    <lineage>
        <taxon>Bacteria</taxon>
        <taxon>Pseudomonadati</taxon>
        <taxon>Thermodesulfobacteriota</taxon>
        <taxon>Desulfuromonadia</taxon>
        <taxon>Geobacterales</taxon>
        <taxon>Geobacteraceae</taxon>
        <taxon>Geobacter</taxon>
    </lineage>
</organism>
<evidence type="ECO:0000256" key="2">
    <source>
        <dbReference type="ARBA" id="ARBA00003906"/>
    </source>
</evidence>
<dbReference type="InterPro" id="IPR001017">
    <property type="entry name" value="DH_E1"/>
</dbReference>
<dbReference type="AlphaFoldDB" id="A0A562WSC9"/>
<dbReference type="InterPro" id="IPR042179">
    <property type="entry name" value="KGD_C_sf"/>
</dbReference>
<evidence type="ECO:0000256" key="4">
    <source>
        <dbReference type="ARBA" id="ARBA00023002"/>
    </source>
</evidence>
<name>A0A562WSC9_9BACT</name>
<dbReference type="PANTHER" id="PTHR23152:SF4">
    <property type="entry name" value="2-OXOADIPATE DEHYDROGENASE COMPLEX COMPONENT E1"/>
    <property type="match status" value="1"/>
</dbReference>
<dbReference type="OrthoDB" id="9759785at2"/>
<dbReference type="EMBL" id="VLLN01000001">
    <property type="protein sequence ID" value="TWJ33403.1"/>
    <property type="molecule type" value="Genomic_DNA"/>
</dbReference>
<evidence type="ECO:0000313" key="8">
    <source>
        <dbReference type="Proteomes" id="UP000319449"/>
    </source>
</evidence>
<evidence type="ECO:0000256" key="1">
    <source>
        <dbReference type="ARBA" id="ARBA00001964"/>
    </source>
</evidence>
<dbReference type="SUPFAM" id="SSF52518">
    <property type="entry name" value="Thiamin diphosphate-binding fold (THDP-binding)"/>
    <property type="match status" value="2"/>
</dbReference>
<evidence type="ECO:0000259" key="6">
    <source>
        <dbReference type="SMART" id="SM00861"/>
    </source>
</evidence>
<keyword evidence="8" id="KW-1185">Reference proteome</keyword>
<comment type="caution">
    <text evidence="7">The sequence shown here is derived from an EMBL/GenBank/DDBJ whole genome shotgun (WGS) entry which is preliminary data.</text>
</comment>
<reference evidence="7 8" key="1">
    <citation type="submission" date="2019-07" db="EMBL/GenBank/DDBJ databases">
        <title>Genomic Encyclopedia of Archaeal and Bacterial Type Strains, Phase II (KMG-II): from individual species to whole genera.</title>
        <authorList>
            <person name="Goeker M."/>
        </authorList>
    </citation>
    <scope>NUCLEOTIDE SEQUENCE [LARGE SCALE GENOMIC DNA]</scope>
    <source>
        <strain evidence="7 8">ATCC BAA-1139</strain>
    </source>
</reference>
<dbReference type="CDD" id="cd02016">
    <property type="entry name" value="TPP_E1_OGDC_like"/>
    <property type="match status" value="1"/>
</dbReference>
<dbReference type="Gene3D" id="3.40.50.970">
    <property type="match status" value="1"/>
</dbReference>
<gene>
    <name evidence="7" type="ORF">JN12_00075</name>
</gene>
<sequence length="899" mass="99714">MVSLGNLSPQWIEEQYRLWRQAPDPLPADWQAFFAGYELGGGALAAVPAEGGPSAAPLKQSGVQSLIYRYRDIGHLLACTDPLSPCALSHPLLDLAAFDLTEADLDTLVHTRRFMKQSTTLREILEVMRDTYCHAIGVEFMHIQEPAERQWLIDRMEPVGNRTRFSRDEQLRILRRLQEATLFEEFLHRRFIGQKRFSLEGGEALIVLLDQLVGSAAGHGISAMVLGMAHRGRLNVLANILGKPLANIFAEFADNRELGIVGEGDVKYHKGFSVDLEAAPGHRLHLALAFNPSHLEAVDPVVEGTSRARQDRLGTDGRKRLLPVLIHGDAAFAGQGIVAETFNLSQLEGYGTGGTLHVVINNQIGFTTLPADARSTRYATDMARMLMIPVFHVHGEDPEAVAHVARLALDYRQAFGRDVVVEIICYRRHGHNEGDEPFFTQPLMYERIKGRPPAYRLYADQLIAAGEETATIDAMEQEVKARLESALQEEPDPTADLGHEGAWHEIRRDYAPVEVATGVPRQTLASLADRLATLPDGFTPHPKVAALLDRRREMVQAGTGLDWGSAEALGYATLLNEGGVVRLSGQDSRRGTFNHRHAVLHDLHTDARHIPLAGVAKAGATFQVFDSMLSENAVLGFEYGYAVSFPDSLVIWEAQFGDFANGAQVIIDQFIAGGESKWDRSCGLVLFLPHGYEGQGAEHSSARIERYLQLCAEDNLLVVYPSTPAQLFHLLRRQVKLPFRKPLVVFTPKSLLRHPACVSDLADLSDGSFREVLPDPEIREGATTLLICSGKIYYELLEQREALARRDVAIIRVEQLYPVRTDLLRKAVATFPDAVEWRWVQEEPANMGAWEHLRPYLTEAIGHEPRYVGRPPAAAPAVGSHRLHAEEQKRIIEAAFGAL</sequence>
<dbReference type="GO" id="GO:0030976">
    <property type="term" value="F:thiamine pyrophosphate binding"/>
    <property type="evidence" value="ECO:0007669"/>
    <property type="project" value="InterPro"/>
</dbReference>